<evidence type="ECO:0000313" key="2">
    <source>
        <dbReference type="EMBL" id="CAB5225963.1"/>
    </source>
</evidence>
<dbReference type="EMBL" id="LR798354">
    <property type="protein sequence ID" value="CAB5225963.1"/>
    <property type="molecule type" value="Genomic_DNA"/>
</dbReference>
<proteinExistence type="predicted"/>
<sequence>MKRLIKEAKQLVKETIWRWFADEPMQVAHVKITFIIVVVSLLISGGLMQVIN</sequence>
<keyword evidence="1" id="KW-0472">Membrane</keyword>
<gene>
    <name evidence="2" type="ORF">UFOVP756_24</name>
</gene>
<organism evidence="2">
    <name type="scientific">uncultured Caudovirales phage</name>
    <dbReference type="NCBI Taxonomy" id="2100421"/>
    <lineage>
        <taxon>Viruses</taxon>
        <taxon>Duplodnaviria</taxon>
        <taxon>Heunggongvirae</taxon>
        <taxon>Uroviricota</taxon>
        <taxon>Caudoviricetes</taxon>
        <taxon>Peduoviridae</taxon>
        <taxon>Maltschvirus</taxon>
        <taxon>Maltschvirus maltsch</taxon>
    </lineage>
</organism>
<evidence type="ECO:0000256" key="1">
    <source>
        <dbReference type="SAM" id="Phobius"/>
    </source>
</evidence>
<reference evidence="2" key="1">
    <citation type="submission" date="2020-05" db="EMBL/GenBank/DDBJ databases">
        <authorList>
            <person name="Chiriac C."/>
            <person name="Salcher M."/>
            <person name="Ghai R."/>
            <person name="Kavagutti S V."/>
        </authorList>
    </citation>
    <scope>NUCLEOTIDE SEQUENCE</scope>
</reference>
<feature type="transmembrane region" description="Helical" evidence="1">
    <location>
        <begin position="32"/>
        <end position="51"/>
    </location>
</feature>
<keyword evidence="1" id="KW-0812">Transmembrane</keyword>
<protein>
    <submittedName>
        <fullName evidence="2">Uncharacterized protein</fullName>
    </submittedName>
</protein>
<name>A0A6J7X8G4_9CAUD</name>
<keyword evidence="1" id="KW-1133">Transmembrane helix</keyword>
<accession>A0A6J7X8G4</accession>